<gene>
    <name evidence="9" type="ORF">UT34_C0002G0153</name>
</gene>
<dbReference type="InterPro" id="IPR047867">
    <property type="entry name" value="Ribosomal_uL22_bac/org-type"/>
</dbReference>
<sequence length="116" mass="12815">MEDKTVKTQVKNVAVSPQKLRLVADVIRGMKVDKAIDTLRFMNKKGALSLRKAVSTASANAKDLYSVETGVLTISKVTIDEGVKQRKPRFGSRGRVSMLTRRKSIINLEVKVTNGK</sequence>
<evidence type="ECO:0000256" key="2">
    <source>
        <dbReference type="ARBA" id="ARBA00022730"/>
    </source>
</evidence>
<dbReference type="AlphaFoldDB" id="A0A0G0MYP6"/>
<evidence type="ECO:0000313" key="10">
    <source>
        <dbReference type="Proteomes" id="UP000034799"/>
    </source>
</evidence>
<name>A0A0G0MYP6_9BACT</name>
<evidence type="ECO:0000256" key="8">
    <source>
        <dbReference type="RuleBase" id="RU004008"/>
    </source>
</evidence>
<comment type="subunit">
    <text evidence="7">Part of the 50S ribosomal subunit.</text>
</comment>
<keyword evidence="3 7" id="KW-0694">RNA-binding</keyword>
<evidence type="ECO:0000256" key="5">
    <source>
        <dbReference type="ARBA" id="ARBA00023274"/>
    </source>
</evidence>
<dbReference type="GO" id="GO:0003735">
    <property type="term" value="F:structural constituent of ribosome"/>
    <property type="evidence" value="ECO:0007669"/>
    <property type="project" value="InterPro"/>
</dbReference>
<evidence type="ECO:0000256" key="6">
    <source>
        <dbReference type="RuleBase" id="RU004005"/>
    </source>
</evidence>
<dbReference type="InterPro" id="IPR001063">
    <property type="entry name" value="Ribosomal_uL22"/>
</dbReference>
<dbReference type="CDD" id="cd00336">
    <property type="entry name" value="Ribosomal_L22"/>
    <property type="match status" value="1"/>
</dbReference>
<dbReference type="STRING" id="1619100.UT34_C0002G0153"/>
<evidence type="ECO:0000256" key="7">
    <source>
        <dbReference type="RuleBase" id="RU004006"/>
    </source>
</evidence>
<dbReference type="PANTHER" id="PTHR13501">
    <property type="entry name" value="CHLOROPLAST 50S RIBOSOMAL PROTEIN L22-RELATED"/>
    <property type="match status" value="1"/>
</dbReference>
<organism evidence="9 10">
    <name type="scientific">candidate division WS6 bacterium GW2011_GWF2_39_15</name>
    <dbReference type="NCBI Taxonomy" id="1619100"/>
    <lineage>
        <taxon>Bacteria</taxon>
        <taxon>Candidatus Dojkabacteria</taxon>
    </lineage>
</organism>
<dbReference type="Pfam" id="PF00237">
    <property type="entry name" value="Ribosomal_L22"/>
    <property type="match status" value="1"/>
</dbReference>
<dbReference type="SUPFAM" id="SSF54843">
    <property type="entry name" value="Ribosomal protein L22"/>
    <property type="match status" value="1"/>
</dbReference>
<dbReference type="Proteomes" id="UP000034799">
    <property type="component" value="Unassembled WGS sequence"/>
</dbReference>
<dbReference type="GO" id="GO:0019843">
    <property type="term" value="F:rRNA binding"/>
    <property type="evidence" value="ECO:0007669"/>
    <property type="project" value="UniProtKB-KW"/>
</dbReference>
<keyword evidence="2 7" id="KW-0699">rRNA-binding</keyword>
<evidence type="ECO:0000256" key="3">
    <source>
        <dbReference type="ARBA" id="ARBA00022884"/>
    </source>
</evidence>
<evidence type="ECO:0000256" key="4">
    <source>
        <dbReference type="ARBA" id="ARBA00022980"/>
    </source>
</evidence>
<evidence type="ECO:0000256" key="1">
    <source>
        <dbReference type="ARBA" id="ARBA00009451"/>
    </source>
</evidence>
<comment type="caution">
    <text evidence="9">The sequence shown here is derived from an EMBL/GenBank/DDBJ whole genome shotgun (WGS) entry which is preliminary data.</text>
</comment>
<dbReference type="InterPro" id="IPR005727">
    <property type="entry name" value="Ribosomal_uL22_bac/chlpt-type"/>
</dbReference>
<comment type="similarity">
    <text evidence="1 6">Belongs to the universal ribosomal protein uL22 family.</text>
</comment>
<keyword evidence="5 6" id="KW-0687">Ribonucleoprotein</keyword>
<dbReference type="InterPro" id="IPR036394">
    <property type="entry name" value="Ribosomal_uL22_sf"/>
</dbReference>
<reference evidence="9 10" key="1">
    <citation type="journal article" date="2015" name="Nature">
        <title>rRNA introns, odd ribosomes, and small enigmatic genomes across a large radiation of phyla.</title>
        <authorList>
            <person name="Brown C.T."/>
            <person name="Hug L.A."/>
            <person name="Thomas B.C."/>
            <person name="Sharon I."/>
            <person name="Castelle C.J."/>
            <person name="Singh A."/>
            <person name="Wilkins M.J."/>
            <person name="Williams K.H."/>
            <person name="Banfield J.F."/>
        </authorList>
    </citation>
    <scope>NUCLEOTIDE SEQUENCE [LARGE SCALE GENOMIC DNA]</scope>
</reference>
<comment type="function">
    <text evidence="8">This protein binds specifically to 23S rRNA; its binding is stimulated by other ribosomal proteins, e.g., L4, L17, and L20. It is important during the early stages of 50S assembly. It makes multiple contacts with different domains of the 23S rRNA in the assembled 50S subunit and ribosome.</text>
</comment>
<dbReference type="Gene3D" id="3.90.470.10">
    <property type="entry name" value="Ribosomal protein L22/L17"/>
    <property type="match status" value="1"/>
</dbReference>
<dbReference type="PANTHER" id="PTHR13501:SF8">
    <property type="entry name" value="LARGE RIBOSOMAL SUBUNIT PROTEIN UL22M"/>
    <property type="match status" value="1"/>
</dbReference>
<dbReference type="EMBL" id="LBWK01000002">
    <property type="protein sequence ID" value="KKR05646.1"/>
    <property type="molecule type" value="Genomic_DNA"/>
</dbReference>
<accession>A0A0G0MYP6</accession>
<protein>
    <recommendedName>
        <fullName evidence="8">50S ribosomal protein L22</fullName>
    </recommendedName>
</protein>
<keyword evidence="4 6" id="KW-0689">Ribosomal protein</keyword>
<dbReference type="GO" id="GO:0006412">
    <property type="term" value="P:translation"/>
    <property type="evidence" value="ECO:0007669"/>
    <property type="project" value="InterPro"/>
</dbReference>
<proteinExistence type="inferred from homology"/>
<dbReference type="GO" id="GO:0022625">
    <property type="term" value="C:cytosolic large ribosomal subunit"/>
    <property type="evidence" value="ECO:0007669"/>
    <property type="project" value="TreeGrafter"/>
</dbReference>
<dbReference type="NCBIfam" id="TIGR01044">
    <property type="entry name" value="rplV_bact"/>
    <property type="match status" value="1"/>
</dbReference>
<evidence type="ECO:0000313" key="9">
    <source>
        <dbReference type="EMBL" id="KKR05646.1"/>
    </source>
</evidence>